<feature type="region of interest" description="Disordered" evidence="1">
    <location>
        <begin position="249"/>
        <end position="272"/>
    </location>
</feature>
<sequence length="272" mass="30887">MPDLLLPFLGFAAAPAAAPEPGFWGTVFSKDSLLGAAILAVAAWVGKTIYQEVRDHLRATSLRREAAMRAYFDVKSRLESLVRYYDPEVETRYVGLIEESDRPNRPFRFFSVYSRSENSYPEFRKVLHHFDPRVIETFQAFTQYSELLDAQFQKFSTGEFEALSTARKVQAIRVFFQTARLMRAPGGDFLFYLLMDRQCQHKSFDGLDGSPVTRTVREDLSTLDELVRARGARRHLLAFRAVADRIARPHADSGDTDGSDEGKDGTSHDRTS</sequence>
<feature type="compositionally biased region" description="Basic and acidic residues" evidence="1">
    <location>
        <begin position="260"/>
        <end position="272"/>
    </location>
</feature>
<dbReference type="RefSeq" id="WP_134762176.1">
    <property type="nucleotide sequence ID" value="NZ_SOZD01000003.1"/>
</dbReference>
<keyword evidence="3" id="KW-1185">Reference proteome</keyword>
<dbReference type="AlphaFoldDB" id="A0A4Y8RJ94"/>
<organism evidence="2 3">
    <name type="scientific">Jiella endophytica</name>
    <dbReference type="NCBI Taxonomy" id="2558362"/>
    <lineage>
        <taxon>Bacteria</taxon>
        <taxon>Pseudomonadati</taxon>
        <taxon>Pseudomonadota</taxon>
        <taxon>Alphaproteobacteria</taxon>
        <taxon>Hyphomicrobiales</taxon>
        <taxon>Aurantimonadaceae</taxon>
        <taxon>Jiella</taxon>
    </lineage>
</organism>
<accession>A0A4Y8RJ94</accession>
<evidence type="ECO:0000313" key="2">
    <source>
        <dbReference type="EMBL" id="TFF23074.1"/>
    </source>
</evidence>
<dbReference type="EMBL" id="SOZD01000003">
    <property type="protein sequence ID" value="TFF23074.1"/>
    <property type="molecule type" value="Genomic_DNA"/>
</dbReference>
<dbReference type="Proteomes" id="UP000298179">
    <property type="component" value="Unassembled WGS sequence"/>
</dbReference>
<evidence type="ECO:0000313" key="3">
    <source>
        <dbReference type="Proteomes" id="UP000298179"/>
    </source>
</evidence>
<protein>
    <recommendedName>
        <fullName evidence="4">DUF4760 domain-containing protein</fullName>
    </recommendedName>
</protein>
<dbReference type="OrthoDB" id="7871574at2"/>
<proteinExistence type="predicted"/>
<name>A0A4Y8RJ94_9HYPH</name>
<reference evidence="2 3" key="1">
    <citation type="submission" date="2019-03" db="EMBL/GenBank/DDBJ databases">
        <title>Jiella endophytica sp. nov., a novel endophytic bacterium isolated from root of Ficus microcarpa Linn. f.</title>
        <authorList>
            <person name="Tuo L."/>
        </authorList>
    </citation>
    <scope>NUCLEOTIDE SEQUENCE [LARGE SCALE GENOMIC DNA]</scope>
    <source>
        <strain evidence="2 3">CBS5Q-3</strain>
    </source>
</reference>
<evidence type="ECO:0000256" key="1">
    <source>
        <dbReference type="SAM" id="MobiDB-lite"/>
    </source>
</evidence>
<evidence type="ECO:0008006" key="4">
    <source>
        <dbReference type="Google" id="ProtNLM"/>
    </source>
</evidence>
<comment type="caution">
    <text evidence="2">The sequence shown here is derived from an EMBL/GenBank/DDBJ whole genome shotgun (WGS) entry which is preliminary data.</text>
</comment>
<gene>
    <name evidence="2" type="ORF">E3C22_11570</name>
</gene>